<evidence type="ECO:0000313" key="7">
    <source>
        <dbReference type="EMBL" id="DAD71945.1"/>
    </source>
</evidence>
<dbReference type="GO" id="GO:0051539">
    <property type="term" value="F:4 iron, 4 sulfur cluster binding"/>
    <property type="evidence" value="ECO:0007669"/>
    <property type="project" value="UniProtKB-KW"/>
</dbReference>
<keyword evidence="5" id="KW-0408">Iron</keyword>
<dbReference type="EMBL" id="BK015890">
    <property type="protein sequence ID" value="DAD71945.1"/>
    <property type="molecule type" value="Genomic_DNA"/>
</dbReference>
<reference evidence="7" key="1">
    <citation type="journal article" date="2021" name="Proc. Natl. Acad. Sci. U.S.A.">
        <title>A Catalog of Tens of Thousands of Viruses from Human Metagenomes Reveals Hidden Associations with Chronic Diseases.</title>
        <authorList>
            <person name="Tisza M.J."/>
            <person name="Buck C.B."/>
        </authorList>
    </citation>
    <scope>NUCLEOTIDE SEQUENCE</scope>
    <source>
        <strain evidence="7">Ct0f722</strain>
    </source>
</reference>
<dbReference type="InterPro" id="IPR007197">
    <property type="entry name" value="rSAM"/>
</dbReference>
<dbReference type="InterPro" id="IPR013785">
    <property type="entry name" value="Aldolase_TIM"/>
</dbReference>
<dbReference type="Pfam" id="PF13353">
    <property type="entry name" value="Fer4_12"/>
    <property type="match status" value="1"/>
</dbReference>
<dbReference type="PANTHER" id="PTHR30352:SF2">
    <property type="entry name" value="ANAEROBIC RIBONUCLEOSIDE-TRIPHOSPHATE REDUCTASE-ACTIVATING PROTEIN"/>
    <property type="match status" value="1"/>
</dbReference>
<organism evidence="7">
    <name type="scientific">Myoviridae sp. ct0f722</name>
    <dbReference type="NCBI Taxonomy" id="2827599"/>
    <lineage>
        <taxon>Viruses</taxon>
        <taxon>Duplodnaviria</taxon>
        <taxon>Heunggongvirae</taxon>
        <taxon>Uroviricota</taxon>
        <taxon>Caudoviricetes</taxon>
    </lineage>
</organism>
<name>A0A8S5LPK2_9CAUD</name>
<dbReference type="PANTHER" id="PTHR30352">
    <property type="entry name" value="PYRUVATE FORMATE-LYASE-ACTIVATING ENZYME"/>
    <property type="match status" value="1"/>
</dbReference>
<dbReference type="SFLD" id="SFLDG01066">
    <property type="entry name" value="organic_radical-activating_enz"/>
    <property type="match status" value="1"/>
</dbReference>
<dbReference type="NCBIfam" id="TIGR02491">
    <property type="entry name" value="NrdG"/>
    <property type="match status" value="1"/>
</dbReference>
<comment type="cofactor">
    <cofactor evidence="1">
        <name>[4Fe-4S] cluster</name>
        <dbReference type="ChEBI" id="CHEBI:49883"/>
    </cofactor>
</comment>
<proteinExistence type="predicted"/>
<protein>
    <submittedName>
        <fullName evidence="7">4Fe-4S single cluster domain protein</fullName>
    </submittedName>
</protein>
<dbReference type="PROSITE" id="PS51257">
    <property type="entry name" value="PROKAR_LIPOPROTEIN"/>
    <property type="match status" value="1"/>
</dbReference>
<dbReference type="GO" id="GO:0046872">
    <property type="term" value="F:metal ion binding"/>
    <property type="evidence" value="ECO:0007669"/>
    <property type="project" value="UniProtKB-KW"/>
</dbReference>
<dbReference type="PIRSF" id="PIRSF000368">
    <property type="entry name" value="NrdG"/>
    <property type="match status" value="1"/>
</dbReference>
<evidence type="ECO:0000256" key="2">
    <source>
        <dbReference type="ARBA" id="ARBA00022485"/>
    </source>
</evidence>
<sequence length="168" mass="19149">MRYSDIKNFDIANGNGIGVSVWVSGCIFHCKDCFNEAAWNFNAGKPWTEDTIEQIIKLCKNPNINHLSILGGEPLHPANMGGVYNLVSRFRTEFGTTKKIWLWTGYKVEDLSSGQKEVVKLLDYLVDGQYISDLRDTNIRFRGSSNQRIWTWDNNNLVDISKDIDAII</sequence>
<dbReference type="SUPFAM" id="SSF102114">
    <property type="entry name" value="Radical SAM enzymes"/>
    <property type="match status" value="1"/>
</dbReference>
<evidence type="ECO:0000256" key="3">
    <source>
        <dbReference type="ARBA" id="ARBA00022691"/>
    </source>
</evidence>
<keyword evidence="2" id="KW-0004">4Fe-4S</keyword>
<evidence type="ECO:0000256" key="1">
    <source>
        <dbReference type="ARBA" id="ARBA00001966"/>
    </source>
</evidence>
<dbReference type="SFLD" id="SFLDG01063">
    <property type="entry name" value="activating_enzymes__group_1"/>
    <property type="match status" value="1"/>
</dbReference>
<dbReference type="SFLD" id="SFLDF00299">
    <property type="entry name" value="anaerobic_ribonucleoside-triph"/>
    <property type="match status" value="1"/>
</dbReference>
<keyword evidence="3" id="KW-0949">S-adenosyl-L-methionine</keyword>
<keyword evidence="4" id="KW-0479">Metal-binding</keyword>
<evidence type="ECO:0000256" key="6">
    <source>
        <dbReference type="ARBA" id="ARBA00023014"/>
    </source>
</evidence>
<dbReference type="InterPro" id="IPR034457">
    <property type="entry name" value="Organic_radical-activating"/>
</dbReference>
<dbReference type="Gene3D" id="3.20.20.70">
    <property type="entry name" value="Aldolase class I"/>
    <property type="match status" value="1"/>
</dbReference>
<evidence type="ECO:0000256" key="5">
    <source>
        <dbReference type="ARBA" id="ARBA00023004"/>
    </source>
</evidence>
<dbReference type="InterPro" id="IPR058240">
    <property type="entry name" value="rSAM_sf"/>
</dbReference>
<keyword evidence="6" id="KW-0411">Iron-sulfur</keyword>
<evidence type="ECO:0000256" key="4">
    <source>
        <dbReference type="ARBA" id="ARBA00022723"/>
    </source>
</evidence>
<accession>A0A8S5LPK2</accession>
<dbReference type="InterPro" id="IPR012837">
    <property type="entry name" value="NrdG"/>
</dbReference>
<dbReference type="SFLD" id="SFLDS00029">
    <property type="entry name" value="Radical_SAM"/>
    <property type="match status" value="1"/>
</dbReference>
<dbReference type="GO" id="GO:0043365">
    <property type="term" value="F:[formate-C-acetyltransferase]-activating enzyme activity"/>
    <property type="evidence" value="ECO:0007669"/>
    <property type="project" value="InterPro"/>
</dbReference>
<dbReference type="GO" id="GO:0004748">
    <property type="term" value="F:ribonucleoside-diphosphate reductase activity, thioredoxin disulfide as acceptor"/>
    <property type="evidence" value="ECO:0007669"/>
    <property type="project" value="TreeGrafter"/>
</dbReference>